<dbReference type="InterPro" id="IPR001646">
    <property type="entry name" value="5peptide_repeat"/>
</dbReference>
<dbReference type="RefSeq" id="WP_058504059.1">
    <property type="nucleotide sequence ID" value="NZ_CAAAIF010000001.1"/>
</dbReference>
<comment type="caution">
    <text evidence="3">The sequence shown here is derived from an EMBL/GenBank/DDBJ whole genome shotgun (WGS) entry which is preliminary data.</text>
</comment>
<keyword evidence="2" id="KW-0732">Signal</keyword>
<dbReference type="Gene3D" id="2.160.20.80">
    <property type="entry name" value="E3 ubiquitin-protein ligase SopA"/>
    <property type="match status" value="2"/>
</dbReference>
<dbReference type="Pfam" id="PF13599">
    <property type="entry name" value="Pentapeptide_4"/>
    <property type="match status" value="1"/>
</dbReference>
<keyword evidence="1" id="KW-0677">Repeat</keyword>
<dbReference type="Proteomes" id="UP000054725">
    <property type="component" value="Unassembled WGS sequence"/>
</dbReference>
<dbReference type="PANTHER" id="PTHR47485">
    <property type="entry name" value="THYLAKOID LUMENAL 17.4 KDA PROTEIN, CHLOROPLASTIC"/>
    <property type="match status" value="1"/>
</dbReference>
<dbReference type="EMBL" id="LNYO01000013">
    <property type="protein sequence ID" value="KTD36032.1"/>
    <property type="molecule type" value="Genomic_DNA"/>
</dbReference>
<dbReference type="OrthoDB" id="5639024at2"/>
<evidence type="ECO:0000313" key="3">
    <source>
        <dbReference type="EMBL" id="KTD36032.1"/>
    </source>
</evidence>
<dbReference type="SUPFAM" id="SSF141571">
    <property type="entry name" value="Pentapeptide repeat-like"/>
    <property type="match status" value="2"/>
</dbReference>
<evidence type="ECO:0000256" key="1">
    <source>
        <dbReference type="ARBA" id="ARBA00022737"/>
    </source>
</evidence>
<dbReference type="PATRIC" id="fig|45070.6.peg.1076"/>
<organism evidence="3 4">
    <name type="scientific">Legionella nautarum</name>
    <dbReference type="NCBI Taxonomy" id="45070"/>
    <lineage>
        <taxon>Bacteria</taxon>
        <taxon>Pseudomonadati</taxon>
        <taxon>Pseudomonadota</taxon>
        <taxon>Gammaproteobacteria</taxon>
        <taxon>Legionellales</taxon>
        <taxon>Legionellaceae</taxon>
        <taxon>Legionella</taxon>
    </lineage>
</organism>
<feature type="chain" id="PRO_5006915882" evidence="2">
    <location>
        <begin position="21"/>
        <end position="380"/>
    </location>
</feature>
<dbReference type="AlphaFoldDB" id="A0A0W0WUN4"/>
<dbReference type="PANTHER" id="PTHR47485:SF1">
    <property type="entry name" value="THYLAKOID LUMENAL 17.4 KDA PROTEIN, CHLOROPLASTIC"/>
    <property type="match status" value="1"/>
</dbReference>
<accession>A0A0W0WUN4</accession>
<proteinExistence type="predicted"/>
<evidence type="ECO:0000256" key="2">
    <source>
        <dbReference type="SAM" id="SignalP"/>
    </source>
</evidence>
<feature type="signal peptide" evidence="2">
    <location>
        <begin position="1"/>
        <end position="20"/>
    </location>
</feature>
<dbReference type="Pfam" id="PF00805">
    <property type="entry name" value="Pentapeptide"/>
    <property type="match status" value="3"/>
</dbReference>
<name>A0A0W0WUN4_9GAMM</name>
<reference evidence="3 4" key="1">
    <citation type="submission" date="2015-11" db="EMBL/GenBank/DDBJ databases">
        <title>Genomic analysis of 38 Legionella species identifies large and diverse effector repertoires.</title>
        <authorList>
            <person name="Burstein D."/>
            <person name="Amaro F."/>
            <person name="Zusman T."/>
            <person name="Lifshitz Z."/>
            <person name="Cohen O."/>
            <person name="Gilbert J.A."/>
            <person name="Pupko T."/>
            <person name="Shuman H.A."/>
            <person name="Segal G."/>
        </authorList>
    </citation>
    <scope>NUCLEOTIDE SEQUENCE [LARGE SCALE GENOMIC DNA]</scope>
    <source>
        <strain evidence="3 4">ATCC 49506</strain>
    </source>
</reference>
<keyword evidence="4" id="KW-1185">Reference proteome</keyword>
<protein>
    <submittedName>
        <fullName evidence="3">Secreted effector protein pipB2</fullName>
    </submittedName>
</protein>
<gene>
    <name evidence="3" type="primary">pipB2</name>
    <name evidence="3" type="ORF">Lnau_1016</name>
</gene>
<dbReference type="STRING" id="45070.Lnau_1016"/>
<sequence length="380" mass="42046">MIKKLSVLFASCILCSNLQAYKINDHKRFHRPGDCSRCDLTESSFPEDLSNFNYDYSFFTGSTSISGIKANGSSFVKANFIYVSIGNSEFNNANFKNATLNYSTFILTSFIHASFINAAMDHADFFGSNFTNADFTNANLNQTSLSYSNLFNSNISSAQLKSLKSYNCAILPNGEVFDNNGKFNCLIPIKEAVTQASSKNHKAKLKTGLSYSSPTDIKHFDETKECQACDLSKHYFCSWFNDDFSGAIIDSSDLRQSTFSQCNFLSSKLTNSLVSNAKILLSNFMHTNFQNSKLDYSEFLASHLSESSFKNTSLKKVKFIKSNLSSSDFSDANVQGAIFKRAILIGSNLTNKQLKNAKSLACSVLPDGKLAPAAEGEYCY</sequence>
<evidence type="ECO:0000313" key="4">
    <source>
        <dbReference type="Proteomes" id="UP000054725"/>
    </source>
</evidence>